<evidence type="ECO:0000256" key="1">
    <source>
        <dbReference type="SAM" id="MobiDB-lite"/>
    </source>
</evidence>
<gene>
    <name evidence="2" type="ORF">LENED_005970</name>
</gene>
<dbReference type="AlphaFoldDB" id="A0A1Q3EAR9"/>
<protein>
    <submittedName>
        <fullName evidence="2">Uncharacterized protein</fullName>
    </submittedName>
</protein>
<feature type="region of interest" description="Disordered" evidence="1">
    <location>
        <begin position="416"/>
        <end position="437"/>
    </location>
</feature>
<name>A0A1Q3EAR9_LENED</name>
<sequence>MNQGLMISHPSERNTLIILLGRIKLCGEEGRDCCTLPLPSRPFCDLNFFEGPLLSPRIRVGTFQLSIESTLSGQEIQFILIQILGINYNIIKIHIHEDTNHRRKNIIHDCLKGSSTITVSLLDDFAVHIAIRSSNGATRDMFRDNAQLCGVENHTYYRLWLVTSHFNSRRVQTNADLVLENPWSTKDKLPRYIKSPKEPLSTNAHLDSQIANEGPRSRLIRSFRAFSSRLLYQAVSPIIHNNILRWILWIPVYGVIIAARVSRIHNFRNERRWPKFQITRERLSKLQLFLNGKGKNFALLLMYGYWSRFFGYLKTLEWIGYHREWTSRECWYSMMLMIKEVWNDGSITNVREIESSAPHHNSSAGYGASWFKRKDMARHIQLSILAGHHPWSMVLWRKKSDQVVLGKQDITTLSFHQSRTSSSSSSDSESETGIKGGSSPIIDSSLVNEPKAIIFKWELHGASRYSRRATTSRADNVVLRAVTGEVTWLATFITPTLGIIFCPFCIRKFRGFSVEVFACPERPGLTIGFGFGVFCEVTWEEPGPSPVFCHYLYCYFQVYEV</sequence>
<comment type="caution">
    <text evidence="2">The sequence shown here is derived from an EMBL/GenBank/DDBJ whole genome shotgun (WGS) entry which is preliminary data.</text>
</comment>
<reference evidence="2 3" key="2">
    <citation type="submission" date="2017-02" db="EMBL/GenBank/DDBJ databases">
        <title>A genome survey and senescence transcriptome analysis in Lentinula edodes.</title>
        <authorList>
            <person name="Sakamoto Y."/>
            <person name="Nakade K."/>
            <person name="Sato S."/>
            <person name="Yoshida Y."/>
            <person name="Miyazaki K."/>
            <person name="Natsume S."/>
            <person name="Konno N."/>
        </authorList>
    </citation>
    <scope>NUCLEOTIDE SEQUENCE [LARGE SCALE GENOMIC DNA]</scope>
    <source>
        <strain evidence="2 3">NBRC 111202</strain>
    </source>
</reference>
<dbReference type="Proteomes" id="UP000188533">
    <property type="component" value="Unassembled WGS sequence"/>
</dbReference>
<dbReference type="EMBL" id="BDGU01000181">
    <property type="protein sequence ID" value="GAW04194.1"/>
    <property type="molecule type" value="Genomic_DNA"/>
</dbReference>
<evidence type="ECO:0000313" key="2">
    <source>
        <dbReference type="EMBL" id="GAW04194.1"/>
    </source>
</evidence>
<reference evidence="2 3" key="1">
    <citation type="submission" date="2016-08" db="EMBL/GenBank/DDBJ databases">
        <authorList>
            <consortium name="Lentinula edodes genome sequencing consortium"/>
            <person name="Sakamoto Y."/>
            <person name="Nakade K."/>
            <person name="Sato S."/>
            <person name="Yoshida Y."/>
            <person name="Miyazaki K."/>
            <person name="Natsume S."/>
            <person name="Konno N."/>
        </authorList>
    </citation>
    <scope>NUCLEOTIDE SEQUENCE [LARGE SCALE GENOMIC DNA]</scope>
    <source>
        <strain evidence="2 3">NBRC 111202</strain>
    </source>
</reference>
<evidence type="ECO:0000313" key="3">
    <source>
        <dbReference type="Proteomes" id="UP000188533"/>
    </source>
</evidence>
<proteinExistence type="predicted"/>
<accession>A0A1Q3EAR9</accession>
<feature type="compositionally biased region" description="Low complexity" evidence="1">
    <location>
        <begin position="416"/>
        <end position="427"/>
    </location>
</feature>
<keyword evidence="3" id="KW-1185">Reference proteome</keyword>
<organism evidence="2 3">
    <name type="scientific">Lentinula edodes</name>
    <name type="common">Shiitake mushroom</name>
    <name type="synonym">Lentinus edodes</name>
    <dbReference type="NCBI Taxonomy" id="5353"/>
    <lineage>
        <taxon>Eukaryota</taxon>
        <taxon>Fungi</taxon>
        <taxon>Dikarya</taxon>
        <taxon>Basidiomycota</taxon>
        <taxon>Agaricomycotina</taxon>
        <taxon>Agaricomycetes</taxon>
        <taxon>Agaricomycetidae</taxon>
        <taxon>Agaricales</taxon>
        <taxon>Marasmiineae</taxon>
        <taxon>Omphalotaceae</taxon>
        <taxon>Lentinula</taxon>
    </lineage>
</organism>